<organism evidence="1 2">
    <name type="scientific">Hebeloma cylindrosporum</name>
    <dbReference type="NCBI Taxonomy" id="76867"/>
    <lineage>
        <taxon>Eukaryota</taxon>
        <taxon>Fungi</taxon>
        <taxon>Dikarya</taxon>
        <taxon>Basidiomycota</taxon>
        <taxon>Agaricomycotina</taxon>
        <taxon>Agaricomycetes</taxon>
        <taxon>Agaricomycetidae</taxon>
        <taxon>Agaricales</taxon>
        <taxon>Agaricineae</taxon>
        <taxon>Hymenogastraceae</taxon>
        <taxon>Hebeloma</taxon>
    </lineage>
</organism>
<evidence type="ECO:0000313" key="2">
    <source>
        <dbReference type="Proteomes" id="UP000053424"/>
    </source>
</evidence>
<dbReference type="AlphaFoldDB" id="A0A0C3BRJ5"/>
<reference evidence="1 2" key="1">
    <citation type="submission" date="2014-04" db="EMBL/GenBank/DDBJ databases">
        <authorList>
            <consortium name="DOE Joint Genome Institute"/>
            <person name="Kuo A."/>
            <person name="Gay G."/>
            <person name="Dore J."/>
            <person name="Kohler A."/>
            <person name="Nagy L.G."/>
            <person name="Floudas D."/>
            <person name="Copeland A."/>
            <person name="Barry K.W."/>
            <person name="Cichocki N."/>
            <person name="Veneault-Fourrey C."/>
            <person name="LaButti K."/>
            <person name="Lindquist E.A."/>
            <person name="Lipzen A."/>
            <person name="Lundell T."/>
            <person name="Morin E."/>
            <person name="Murat C."/>
            <person name="Sun H."/>
            <person name="Tunlid A."/>
            <person name="Henrissat B."/>
            <person name="Grigoriev I.V."/>
            <person name="Hibbett D.S."/>
            <person name="Martin F."/>
            <person name="Nordberg H.P."/>
            <person name="Cantor M.N."/>
            <person name="Hua S.X."/>
        </authorList>
    </citation>
    <scope>NUCLEOTIDE SEQUENCE [LARGE SCALE GENOMIC DNA]</scope>
    <source>
        <strain evidence="2">h7</strain>
    </source>
</reference>
<protein>
    <submittedName>
        <fullName evidence="1">Uncharacterized protein</fullName>
    </submittedName>
</protein>
<accession>A0A0C3BRJ5</accession>
<dbReference type="EMBL" id="KN831883">
    <property type="protein sequence ID" value="KIM34669.1"/>
    <property type="molecule type" value="Genomic_DNA"/>
</dbReference>
<name>A0A0C3BRJ5_HEBCY</name>
<gene>
    <name evidence="1" type="ORF">M413DRAFT_33112</name>
</gene>
<evidence type="ECO:0000313" key="1">
    <source>
        <dbReference type="EMBL" id="KIM34669.1"/>
    </source>
</evidence>
<dbReference type="Proteomes" id="UP000053424">
    <property type="component" value="Unassembled WGS sequence"/>
</dbReference>
<reference evidence="2" key="2">
    <citation type="submission" date="2015-01" db="EMBL/GenBank/DDBJ databases">
        <title>Evolutionary Origins and Diversification of the Mycorrhizal Mutualists.</title>
        <authorList>
            <consortium name="DOE Joint Genome Institute"/>
            <consortium name="Mycorrhizal Genomics Consortium"/>
            <person name="Kohler A."/>
            <person name="Kuo A."/>
            <person name="Nagy L.G."/>
            <person name="Floudas D."/>
            <person name="Copeland A."/>
            <person name="Barry K.W."/>
            <person name="Cichocki N."/>
            <person name="Veneault-Fourrey C."/>
            <person name="LaButti K."/>
            <person name="Lindquist E.A."/>
            <person name="Lipzen A."/>
            <person name="Lundell T."/>
            <person name="Morin E."/>
            <person name="Murat C."/>
            <person name="Riley R."/>
            <person name="Ohm R."/>
            <person name="Sun H."/>
            <person name="Tunlid A."/>
            <person name="Henrissat B."/>
            <person name="Grigoriev I.V."/>
            <person name="Hibbett D.S."/>
            <person name="Martin F."/>
        </authorList>
    </citation>
    <scope>NUCLEOTIDE SEQUENCE [LARGE SCALE GENOMIC DNA]</scope>
    <source>
        <strain evidence="2">h7</strain>
    </source>
</reference>
<dbReference type="HOGENOM" id="CLU_2441100_0_0_1"/>
<keyword evidence="2" id="KW-1185">Reference proteome</keyword>
<sequence>MFSLIFINAKIANYRQLQRLLTYHKLLSAFYFPRRADTLSPAEATVYMKPPLPVLYPNWSVAPSTPNKHPADLAINLYLRFLTTHMKTVP</sequence>
<proteinExistence type="predicted"/>